<proteinExistence type="predicted"/>
<dbReference type="Pfam" id="PF13391">
    <property type="entry name" value="HNH_2"/>
    <property type="match status" value="1"/>
</dbReference>
<dbReference type="EMBL" id="JAVHNQ010000015">
    <property type="protein sequence ID" value="KAK6332426.1"/>
    <property type="molecule type" value="Genomic_DNA"/>
</dbReference>
<gene>
    <name evidence="3" type="ORF">TWF696_003141</name>
</gene>
<feature type="region of interest" description="Disordered" evidence="1">
    <location>
        <begin position="89"/>
        <end position="117"/>
    </location>
</feature>
<feature type="domain" description="HNH nuclease" evidence="2">
    <location>
        <begin position="181"/>
        <end position="264"/>
    </location>
</feature>
<dbReference type="Proteomes" id="UP001375240">
    <property type="component" value="Unassembled WGS sequence"/>
</dbReference>
<protein>
    <recommendedName>
        <fullName evidence="2">HNH nuclease domain-containing protein</fullName>
    </recommendedName>
</protein>
<evidence type="ECO:0000259" key="2">
    <source>
        <dbReference type="Pfam" id="PF13391"/>
    </source>
</evidence>
<feature type="compositionally biased region" description="Low complexity" evidence="1">
    <location>
        <begin position="89"/>
        <end position="111"/>
    </location>
</feature>
<accession>A0AAV9U0Z6</accession>
<evidence type="ECO:0000313" key="3">
    <source>
        <dbReference type="EMBL" id="KAK6332426.1"/>
    </source>
</evidence>
<evidence type="ECO:0000256" key="1">
    <source>
        <dbReference type="SAM" id="MobiDB-lite"/>
    </source>
</evidence>
<dbReference type="InterPro" id="IPR003615">
    <property type="entry name" value="HNH_nuc"/>
</dbReference>
<evidence type="ECO:0000313" key="4">
    <source>
        <dbReference type="Proteomes" id="UP001375240"/>
    </source>
</evidence>
<keyword evidence="4" id="KW-1185">Reference proteome</keyword>
<dbReference type="AlphaFoldDB" id="A0AAV9U0Z6"/>
<reference evidence="3 4" key="1">
    <citation type="submission" date="2019-10" db="EMBL/GenBank/DDBJ databases">
        <authorList>
            <person name="Palmer J.M."/>
        </authorList>
    </citation>
    <scope>NUCLEOTIDE SEQUENCE [LARGE SCALE GENOMIC DNA]</scope>
    <source>
        <strain evidence="3 4">TWF696</strain>
    </source>
</reference>
<sequence>MAEPESFTNPFRTQRELHPVKFSNLLSYLESLPYIIPRDRLALQVFITYSTNPILFDRLRSLNINQMKELAMLTIIGLKNLRNMGGRPASTVATPITTPVSSPAASPSGSPQSNKSLRESFLAEQAGKSSPILPPPKTLGIADTILDLFEITNPHPNLPRKGLGRASAFKEGCKIRQENRCAITSSSRSTTQSAHIFPFSALDYTKRHNAITWRFLVLFLGEKKRDELVNELQSDKSGIHTTANGISVASDIHSVYDQGYITIVPLHRPIGDRRYMDVYIHALNTQATLRGLATYHRVAPDQQYLVNEDTGVVLMGAELPQGRNITHATQIRLGTVDPDLYPLPSPLLLFWHRHLWQSLTAIGLGIDFDDAHEPVDPHEPPTKKPKISRTLKFVQKSPLSKQLGGVDGTYEYGDYELDVDDWEESYTAKWVADNDIPYAPLEEL</sequence>
<name>A0AAV9U0Z6_9PEZI</name>
<organism evidence="3 4">
    <name type="scientific">Orbilia brochopaga</name>
    <dbReference type="NCBI Taxonomy" id="3140254"/>
    <lineage>
        <taxon>Eukaryota</taxon>
        <taxon>Fungi</taxon>
        <taxon>Dikarya</taxon>
        <taxon>Ascomycota</taxon>
        <taxon>Pezizomycotina</taxon>
        <taxon>Orbiliomycetes</taxon>
        <taxon>Orbiliales</taxon>
        <taxon>Orbiliaceae</taxon>
        <taxon>Orbilia</taxon>
    </lineage>
</organism>
<comment type="caution">
    <text evidence="3">The sequence shown here is derived from an EMBL/GenBank/DDBJ whole genome shotgun (WGS) entry which is preliminary data.</text>
</comment>